<evidence type="ECO:0000313" key="1">
    <source>
        <dbReference type="EMBL" id="OGC15802.1"/>
    </source>
</evidence>
<dbReference type="Proteomes" id="UP000177905">
    <property type="component" value="Unassembled WGS sequence"/>
</dbReference>
<protein>
    <submittedName>
        <fullName evidence="1">Uncharacterized protein</fullName>
    </submittedName>
</protein>
<dbReference type="AlphaFoldDB" id="A0A1F4S5U8"/>
<accession>A0A1F4S5U8</accession>
<evidence type="ECO:0000313" key="2">
    <source>
        <dbReference type="Proteomes" id="UP000177905"/>
    </source>
</evidence>
<sequence>MKEIFKRWKAEEFDSLIWGPFSKDKDYSWCVPIAVASANSPEYQDYKKNYPQSKMESTNSIFVKLANKTKPYKELNNLFNEFGARIELKSVEKVFSKKVSDLPFKAELNKKGISDNERVLYDAGMTYFKIEKQK</sequence>
<comment type="caution">
    <text evidence="1">The sequence shown here is derived from an EMBL/GenBank/DDBJ whole genome shotgun (WGS) entry which is preliminary data.</text>
</comment>
<gene>
    <name evidence="1" type="ORF">A2290_05645</name>
</gene>
<dbReference type="EMBL" id="MEUA01000017">
    <property type="protein sequence ID" value="OGC15802.1"/>
    <property type="molecule type" value="Genomic_DNA"/>
</dbReference>
<reference evidence="1 2" key="1">
    <citation type="journal article" date="2016" name="Nat. Commun.">
        <title>Thousands of microbial genomes shed light on interconnected biogeochemical processes in an aquifer system.</title>
        <authorList>
            <person name="Anantharaman K."/>
            <person name="Brown C.T."/>
            <person name="Hug L.A."/>
            <person name="Sharon I."/>
            <person name="Castelle C.J."/>
            <person name="Probst A.J."/>
            <person name="Thomas B.C."/>
            <person name="Singh A."/>
            <person name="Wilkins M.J."/>
            <person name="Karaoz U."/>
            <person name="Brodie E.L."/>
            <person name="Williams K.H."/>
            <person name="Hubbard S.S."/>
            <person name="Banfield J.F."/>
        </authorList>
    </citation>
    <scope>NUCLEOTIDE SEQUENCE [LARGE SCALE GENOMIC DNA]</scope>
</reference>
<name>A0A1F4S5U8_UNCSA</name>
<proteinExistence type="predicted"/>
<organism evidence="1 2">
    <name type="scientific">candidate division WOR-1 bacterium RIFOXYB2_FULL_36_35</name>
    <dbReference type="NCBI Taxonomy" id="1802578"/>
    <lineage>
        <taxon>Bacteria</taxon>
        <taxon>Bacillati</taxon>
        <taxon>Saganbacteria</taxon>
    </lineage>
</organism>